<sequence>MAVENQKDHLRDEEEEEDGVINRFPIVGMRVLAVDDNPTCLKVLDKLLRQCEYH</sequence>
<dbReference type="InterPro" id="IPR001789">
    <property type="entry name" value="Sig_transdc_resp-reg_receiver"/>
</dbReference>
<evidence type="ECO:0000256" key="1">
    <source>
        <dbReference type="PROSITE-ProRule" id="PRU00169"/>
    </source>
</evidence>
<dbReference type="EMBL" id="LXQA010386564">
    <property type="protein sequence ID" value="MCI48431.1"/>
    <property type="molecule type" value="Genomic_DNA"/>
</dbReference>
<feature type="non-terminal residue" evidence="3">
    <location>
        <position position="54"/>
    </location>
</feature>
<protein>
    <submittedName>
        <fullName evidence="3">Two-component response regulator ARR12-like</fullName>
    </submittedName>
</protein>
<comment type="caution">
    <text evidence="3">The sequence shown here is derived from an EMBL/GenBank/DDBJ whole genome shotgun (WGS) entry which is preliminary data.</text>
</comment>
<dbReference type="Proteomes" id="UP000265520">
    <property type="component" value="Unassembled WGS sequence"/>
</dbReference>
<proteinExistence type="predicted"/>
<dbReference type="AlphaFoldDB" id="A0A392SHT4"/>
<name>A0A392SHT4_9FABA</name>
<comment type="caution">
    <text evidence="1">Lacks conserved residue(s) required for the propagation of feature annotation.</text>
</comment>
<feature type="domain" description="Response regulatory" evidence="2">
    <location>
        <begin position="30"/>
        <end position="54"/>
    </location>
</feature>
<dbReference type="GO" id="GO:0000160">
    <property type="term" value="P:phosphorelay signal transduction system"/>
    <property type="evidence" value="ECO:0007669"/>
    <property type="project" value="InterPro"/>
</dbReference>
<organism evidence="3 4">
    <name type="scientific">Trifolium medium</name>
    <dbReference type="NCBI Taxonomy" id="97028"/>
    <lineage>
        <taxon>Eukaryota</taxon>
        <taxon>Viridiplantae</taxon>
        <taxon>Streptophyta</taxon>
        <taxon>Embryophyta</taxon>
        <taxon>Tracheophyta</taxon>
        <taxon>Spermatophyta</taxon>
        <taxon>Magnoliopsida</taxon>
        <taxon>eudicotyledons</taxon>
        <taxon>Gunneridae</taxon>
        <taxon>Pentapetalae</taxon>
        <taxon>rosids</taxon>
        <taxon>fabids</taxon>
        <taxon>Fabales</taxon>
        <taxon>Fabaceae</taxon>
        <taxon>Papilionoideae</taxon>
        <taxon>50 kb inversion clade</taxon>
        <taxon>NPAAA clade</taxon>
        <taxon>Hologalegina</taxon>
        <taxon>IRL clade</taxon>
        <taxon>Trifolieae</taxon>
        <taxon>Trifolium</taxon>
    </lineage>
</organism>
<keyword evidence="4" id="KW-1185">Reference proteome</keyword>
<evidence type="ECO:0000313" key="4">
    <source>
        <dbReference type="Proteomes" id="UP000265520"/>
    </source>
</evidence>
<dbReference type="PROSITE" id="PS50110">
    <property type="entry name" value="RESPONSE_REGULATORY"/>
    <property type="match status" value="1"/>
</dbReference>
<evidence type="ECO:0000313" key="3">
    <source>
        <dbReference type="EMBL" id="MCI48431.1"/>
    </source>
</evidence>
<accession>A0A392SHT4</accession>
<evidence type="ECO:0000259" key="2">
    <source>
        <dbReference type="PROSITE" id="PS50110"/>
    </source>
</evidence>
<reference evidence="3 4" key="1">
    <citation type="journal article" date="2018" name="Front. Plant Sci.">
        <title>Red Clover (Trifolium pratense) and Zigzag Clover (T. medium) - A Picture of Genomic Similarities and Differences.</title>
        <authorList>
            <person name="Dluhosova J."/>
            <person name="Istvanek J."/>
            <person name="Nedelnik J."/>
            <person name="Repkova J."/>
        </authorList>
    </citation>
    <scope>NUCLEOTIDE SEQUENCE [LARGE SCALE GENOMIC DNA]</scope>
    <source>
        <strain evidence="4">cv. 10/8</strain>
        <tissue evidence="3">Leaf</tissue>
    </source>
</reference>